<dbReference type="Proteomes" id="UP000464658">
    <property type="component" value="Chromosome"/>
</dbReference>
<dbReference type="Pfam" id="PF04703">
    <property type="entry name" value="FaeA"/>
    <property type="match status" value="1"/>
</dbReference>
<name>A0A5S9M0Z1_BACIA</name>
<protein>
    <recommendedName>
        <fullName evidence="5">Helix-turn-helix type 11 domain-containing protein</fullName>
    </recommendedName>
</protein>
<evidence type="ECO:0000256" key="2">
    <source>
        <dbReference type="ARBA" id="ARBA00023163"/>
    </source>
</evidence>
<dbReference type="GO" id="GO:0006355">
    <property type="term" value="P:regulation of DNA-templated transcription"/>
    <property type="evidence" value="ECO:0007669"/>
    <property type="project" value="InterPro"/>
</dbReference>
<reference evidence="3 4" key="1">
    <citation type="submission" date="2019-12" db="EMBL/GenBank/DDBJ databases">
        <title>Full genome sequence of a Bacillus safensis strain isolated from commercially available natto in Indonesia.</title>
        <authorList>
            <person name="Yoshida M."/>
            <person name="Uomi M."/>
            <person name="Waturangi D."/>
            <person name="Ekaputri J.J."/>
            <person name="Setiamarga D.H.E."/>
        </authorList>
    </citation>
    <scope>NUCLEOTIDE SEQUENCE [LARGE SCALE GENOMIC DNA]</scope>
    <source>
        <strain evidence="3 4">IDN1</strain>
    </source>
</reference>
<dbReference type="AlphaFoldDB" id="A0A5S9M0Z1"/>
<evidence type="ECO:0000256" key="1">
    <source>
        <dbReference type="ARBA" id="ARBA00023015"/>
    </source>
</evidence>
<dbReference type="InterPro" id="IPR036390">
    <property type="entry name" value="WH_DNA-bd_sf"/>
</dbReference>
<gene>
    <name evidence="3" type="ORF">BsIDN1_08850</name>
</gene>
<evidence type="ECO:0008006" key="5">
    <source>
        <dbReference type="Google" id="ProtNLM"/>
    </source>
</evidence>
<dbReference type="InterPro" id="IPR036388">
    <property type="entry name" value="WH-like_DNA-bd_sf"/>
</dbReference>
<dbReference type="Gene3D" id="1.10.10.10">
    <property type="entry name" value="Winged helix-like DNA-binding domain superfamily/Winged helix DNA-binding domain"/>
    <property type="match status" value="1"/>
</dbReference>
<evidence type="ECO:0000313" key="3">
    <source>
        <dbReference type="EMBL" id="BBP87267.1"/>
    </source>
</evidence>
<dbReference type="SUPFAM" id="SSF46785">
    <property type="entry name" value="Winged helix' DNA-binding domain"/>
    <property type="match status" value="1"/>
</dbReference>
<dbReference type="InterPro" id="IPR006793">
    <property type="entry name" value="FaeA"/>
</dbReference>
<sequence length="58" mass="6455">MNEIKAYMGLQEGAQSAEEVANALGIARVTARRYLDFLVKEGELKLDMQYGGDWTACE</sequence>
<dbReference type="EMBL" id="AP021906">
    <property type="protein sequence ID" value="BBP87267.1"/>
    <property type="molecule type" value="Genomic_DNA"/>
</dbReference>
<organism evidence="3 4">
    <name type="scientific">Bacillus safensis</name>
    <dbReference type="NCBI Taxonomy" id="561879"/>
    <lineage>
        <taxon>Bacteria</taxon>
        <taxon>Bacillati</taxon>
        <taxon>Bacillota</taxon>
        <taxon>Bacilli</taxon>
        <taxon>Bacillales</taxon>
        <taxon>Bacillaceae</taxon>
        <taxon>Bacillus</taxon>
    </lineage>
</organism>
<keyword evidence="1" id="KW-0805">Transcription regulation</keyword>
<proteinExistence type="predicted"/>
<keyword evidence="2" id="KW-0804">Transcription</keyword>
<evidence type="ECO:0000313" key="4">
    <source>
        <dbReference type="Proteomes" id="UP000464658"/>
    </source>
</evidence>
<accession>A0A5S9M0Z1</accession>